<name>A0A0G0NA03_9BACT</name>
<keyword evidence="1" id="KW-0812">Transmembrane</keyword>
<feature type="transmembrane region" description="Helical" evidence="1">
    <location>
        <begin position="88"/>
        <end position="107"/>
    </location>
</feature>
<accession>A0A0G0NA03</accession>
<proteinExistence type="predicted"/>
<protein>
    <submittedName>
        <fullName evidence="2">Uncharacterized protein</fullName>
    </submittedName>
</protein>
<feature type="transmembrane region" description="Helical" evidence="1">
    <location>
        <begin position="56"/>
        <end position="76"/>
    </location>
</feature>
<keyword evidence="1" id="KW-0472">Membrane</keyword>
<sequence length="124" mass="13587">MENFFKPTKVTWIVIVAIIAVYIAEFFIQDITLSNGIGGIPIKSPFVAMLVDISRIWGFIIIAPGIALIGGCGITWDIGICGFGIATTLYEIAVFYIIASFASLMWYRIKNKKTINTDSVSGTE</sequence>
<dbReference type="Proteomes" id="UP000034665">
    <property type="component" value="Unassembled WGS sequence"/>
</dbReference>
<keyword evidence="1" id="KW-1133">Transmembrane helix</keyword>
<dbReference type="AlphaFoldDB" id="A0A0G0NA03"/>
<dbReference type="STRING" id="1619013.UT41_C0001G0568"/>
<reference evidence="2 3" key="1">
    <citation type="journal article" date="2015" name="Nature">
        <title>rRNA introns, odd ribosomes, and small enigmatic genomes across a large radiation of phyla.</title>
        <authorList>
            <person name="Brown C.T."/>
            <person name="Hug L.A."/>
            <person name="Thomas B.C."/>
            <person name="Sharon I."/>
            <person name="Castelle C.J."/>
            <person name="Singh A."/>
            <person name="Wilkins M.J."/>
            <person name="Williams K.H."/>
            <person name="Banfield J.F."/>
        </authorList>
    </citation>
    <scope>NUCLEOTIDE SEQUENCE [LARGE SCALE GENOMIC DNA]</scope>
</reference>
<evidence type="ECO:0000313" key="2">
    <source>
        <dbReference type="EMBL" id="KKR13024.1"/>
    </source>
</evidence>
<comment type="caution">
    <text evidence="2">The sequence shown here is derived from an EMBL/GenBank/DDBJ whole genome shotgun (WGS) entry which is preliminary data.</text>
</comment>
<organism evidence="2 3">
    <name type="scientific">Candidatus Wolfebacteria bacterium GW2011_GWC2_39_22</name>
    <dbReference type="NCBI Taxonomy" id="1619013"/>
    <lineage>
        <taxon>Bacteria</taxon>
        <taxon>Candidatus Wolfeibacteriota</taxon>
    </lineage>
</organism>
<evidence type="ECO:0000313" key="3">
    <source>
        <dbReference type="Proteomes" id="UP000034665"/>
    </source>
</evidence>
<feature type="transmembrane region" description="Helical" evidence="1">
    <location>
        <begin position="12"/>
        <end position="35"/>
    </location>
</feature>
<gene>
    <name evidence="2" type="ORF">UT41_C0001G0568</name>
</gene>
<dbReference type="EMBL" id="LBWR01000001">
    <property type="protein sequence ID" value="KKR13024.1"/>
    <property type="molecule type" value="Genomic_DNA"/>
</dbReference>
<evidence type="ECO:0000256" key="1">
    <source>
        <dbReference type="SAM" id="Phobius"/>
    </source>
</evidence>